<evidence type="ECO:0000256" key="4">
    <source>
        <dbReference type="ARBA" id="ARBA00022723"/>
    </source>
</evidence>
<dbReference type="InterPro" id="IPR011011">
    <property type="entry name" value="Znf_FYVE_PHD"/>
</dbReference>
<dbReference type="PANTHER" id="PTHR47939">
    <property type="entry name" value="MEMBRANE-ASSOCIATED SALT-INDUCIBLE PROTEIN-LIKE"/>
    <property type="match status" value="1"/>
</dbReference>
<dbReference type="InterPro" id="IPR013083">
    <property type="entry name" value="Znf_RING/FYVE/PHD"/>
</dbReference>
<keyword evidence="17" id="KW-1185">Reference proteome</keyword>
<dbReference type="InterPro" id="IPR019786">
    <property type="entry name" value="Zinc_finger_PHD-type_CS"/>
</dbReference>
<keyword evidence="7" id="KW-0862">Zinc</keyword>
<dbReference type="NCBIfam" id="TIGR00756">
    <property type="entry name" value="PPR"/>
    <property type="match status" value="8"/>
</dbReference>
<keyword evidence="8" id="KW-0156">Chromatin regulator</keyword>
<evidence type="ECO:0000256" key="10">
    <source>
        <dbReference type="ARBA" id="ARBA00023163"/>
    </source>
</evidence>
<dbReference type="SUPFAM" id="SSF57903">
    <property type="entry name" value="FYVE/PHD zinc finger"/>
    <property type="match status" value="1"/>
</dbReference>
<dbReference type="InterPro" id="IPR002885">
    <property type="entry name" value="PPR_rpt"/>
</dbReference>
<evidence type="ECO:0000313" key="16">
    <source>
        <dbReference type="EMBL" id="KAH7574419.1"/>
    </source>
</evidence>
<dbReference type="SUPFAM" id="SSF48452">
    <property type="entry name" value="TPR-like"/>
    <property type="match status" value="1"/>
</dbReference>
<keyword evidence="6 12" id="KW-0863">Zinc-finger</keyword>
<dbReference type="PROSITE" id="PS01359">
    <property type="entry name" value="ZF_PHD_1"/>
    <property type="match status" value="1"/>
</dbReference>
<evidence type="ECO:0000256" key="6">
    <source>
        <dbReference type="ARBA" id="ARBA00022771"/>
    </source>
</evidence>
<evidence type="ECO:0000256" key="11">
    <source>
        <dbReference type="ARBA" id="ARBA00023242"/>
    </source>
</evidence>
<dbReference type="SMART" id="SM00249">
    <property type="entry name" value="PHD"/>
    <property type="match status" value="1"/>
</dbReference>
<evidence type="ECO:0000256" key="2">
    <source>
        <dbReference type="ARBA" id="ARBA00007626"/>
    </source>
</evidence>
<keyword evidence="5" id="KW-0677">Repeat</keyword>
<dbReference type="Pfam" id="PF01535">
    <property type="entry name" value="PPR"/>
    <property type="match status" value="1"/>
</dbReference>
<feature type="compositionally biased region" description="Low complexity" evidence="14">
    <location>
        <begin position="735"/>
        <end position="749"/>
    </location>
</feature>
<dbReference type="Pfam" id="PF12165">
    <property type="entry name" value="Alfin"/>
    <property type="match status" value="1"/>
</dbReference>
<dbReference type="Pfam" id="PF13041">
    <property type="entry name" value="PPR_2"/>
    <property type="match status" value="2"/>
</dbReference>
<dbReference type="Gene3D" id="3.30.40.10">
    <property type="entry name" value="Zinc/RING finger domain, C3HC4 (zinc finger)"/>
    <property type="match status" value="1"/>
</dbReference>
<dbReference type="Pfam" id="PF12854">
    <property type="entry name" value="PPR_1"/>
    <property type="match status" value="2"/>
</dbReference>
<feature type="repeat" description="PPR" evidence="13">
    <location>
        <begin position="401"/>
        <end position="435"/>
    </location>
</feature>
<organism evidence="16 17">
    <name type="scientific">Xanthoceras sorbifolium</name>
    <dbReference type="NCBI Taxonomy" id="99658"/>
    <lineage>
        <taxon>Eukaryota</taxon>
        <taxon>Viridiplantae</taxon>
        <taxon>Streptophyta</taxon>
        <taxon>Embryophyta</taxon>
        <taxon>Tracheophyta</taxon>
        <taxon>Spermatophyta</taxon>
        <taxon>Magnoliopsida</taxon>
        <taxon>eudicotyledons</taxon>
        <taxon>Gunneridae</taxon>
        <taxon>Pentapetalae</taxon>
        <taxon>rosids</taxon>
        <taxon>malvids</taxon>
        <taxon>Sapindales</taxon>
        <taxon>Sapindaceae</taxon>
        <taxon>Xanthoceroideae</taxon>
        <taxon>Xanthoceras</taxon>
    </lineage>
</organism>
<gene>
    <name evidence="16" type="ORF">JRO89_XS03G0293800</name>
</gene>
<evidence type="ECO:0000259" key="15">
    <source>
        <dbReference type="PROSITE" id="PS50016"/>
    </source>
</evidence>
<keyword evidence="11" id="KW-0539">Nucleus</keyword>
<feature type="repeat" description="PPR" evidence="13">
    <location>
        <begin position="472"/>
        <end position="506"/>
    </location>
</feature>
<dbReference type="InterPro" id="IPR021998">
    <property type="entry name" value="Alfin_N"/>
</dbReference>
<evidence type="ECO:0000256" key="14">
    <source>
        <dbReference type="SAM" id="MobiDB-lite"/>
    </source>
</evidence>
<keyword evidence="9" id="KW-0805">Transcription regulation</keyword>
<dbReference type="InterPro" id="IPR001965">
    <property type="entry name" value="Znf_PHD"/>
</dbReference>
<dbReference type="InterPro" id="IPR044104">
    <property type="entry name" value="PHD_AL_plant"/>
</dbReference>
<feature type="repeat" description="PPR" evidence="13">
    <location>
        <begin position="296"/>
        <end position="330"/>
    </location>
</feature>
<keyword evidence="10" id="KW-0804">Transcription</keyword>
<evidence type="ECO:0000256" key="9">
    <source>
        <dbReference type="ARBA" id="ARBA00023015"/>
    </source>
</evidence>
<dbReference type="PROSITE" id="PS51375">
    <property type="entry name" value="PPR"/>
    <property type="match status" value="9"/>
</dbReference>
<comment type="subcellular location">
    <subcellularLocation>
        <location evidence="1">Nucleus</location>
    </subcellularLocation>
</comment>
<dbReference type="Pfam" id="PF13812">
    <property type="entry name" value="PPR_3"/>
    <property type="match status" value="2"/>
</dbReference>
<dbReference type="CDD" id="cd15613">
    <property type="entry name" value="PHD_AL_plant"/>
    <property type="match status" value="1"/>
</dbReference>
<feature type="repeat" description="PPR" evidence="13">
    <location>
        <begin position="261"/>
        <end position="295"/>
    </location>
</feature>
<dbReference type="PANTHER" id="PTHR47939:SF13">
    <property type="entry name" value="OS03G0201400 PROTEIN"/>
    <property type="match status" value="1"/>
</dbReference>
<feature type="domain" description="PHD-type" evidence="15">
    <location>
        <begin position="784"/>
        <end position="836"/>
    </location>
</feature>
<feature type="repeat" description="PPR" evidence="13">
    <location>
        <begin position="225"/>
        <end position="260"/>
    </location>
</feature>
<evidence type="ECO:0000256" key="8">
    <source>
        <dbReference type="ARBA" id="ARBA00022853"/>
    </source>
</evidence>
<dbReference type="InterPro" id="IPR050667">
    <property type="entry name" value="PPR-containing_protein"/>
</dbReference>
<evidence type="ECO:0000313" key="17">
    <source>
        <dbReference type="Proteomes" id="UP000827721"/>
    </source>
</evidence>
<dbReference type="PROSITE" id="PS50016">
    <property type="entry name" value="ZF_PHD_2"/>
    <property type="match status" value="1"/>
</dbReference>
<dbReference type="Pfam" id="PF00628">
    <property type="entry name" value="PHD"/>
    <property type="match status" value="1"/>
</dbReference>
<comment type="caution">
    <text evidence="16">The sequence shown here is derived from an EMBL/GenBank/DDBJ whole genome shotgun (WGS) entry which is preliminary data.</text>
</comment>
<dbReference type="EMBL" id="JAFEMO010000003">
    <property type="protein sequence ID" value="KAH7574419.1"/>
    <property type="molecule type" value="Genomic_DNA"/>
</dbReference>
<dbReference type="Proteomes" id="UP000827721">
    <property type="component" value="Unassembled WGS sequence"/>
</dbReference>
<evidence type="ECO:0000256" key="1">
    <source>
        <dbReference type="ARBA" id="ARBA00004123"/>
    </source>
</evidence>
<feature type="compositionally biased region" description="Acidic residues" evidence="14">
    <location>
        <begin position="768"/>
        <end position="780"/>
    </location>
</feature>
<evidence type="ECO:0000256" key="13">
    <source>
        <dbReference type="PROSITE-ProRule" id="PRU00708"/>
    </source>
</evidence>
<feature type="repeat" description="PPR" evidence="13">
    <location>
        <begin position="193"/>
        <end position="223"/>
    </location>
</feature>
<protein>
    <recommendedName>
        <fullName evidence="15">PHD-type domain-containing protein</fullName>
    </recommendedName>
</protein>
<feature type="repeat" description="PPR" evidence="13">
    <location>
        <begin position="436"/>
        <end position="471"/>
    </location>
</feature>
<keyword evidence="4" id="KW-0479">Metal-binding</keyword>
<evidence type="ECO:0000256" key="7">
    <source>
        <dbReference type="ARBA" id="ARBA00022833"/>
    </source>
</evidence>
<comment type="similarity">
    <text evidence="2">Belongs to the PPR family. P subfamily.</text>
</comment>
<comment type="similarity">
    <text evidence="3">Belongs to the Alfin family.</text>
</comment>
<evidence type="ECO:0000256" key="5">
    <source>
        <dbReference type="ARBA" id="ARBA00022737"/>
    </source>
</evidence>
<proteinExistence type="inferred from homology"/>
<name>A0ABQ8ID88_9ROSI</name>
<accession>A0ABQ8ID88</accession>
<feature type="repeat" description="PPR" evidence="13">
    <location>
        <begin position="331"/>
        <end position="365"/>
    </location>
</feature>
<reference evidence="16 17" key="1">
    <citation type="submission" date="2021-02" db="EMBL/GenBank/DDBJ databases">
        <title>Plant Genome Project.</title>
        <authorList>
            <person name="Zhang R.-G."/>
        </authorList>
    </citation>
    <scope>NUCLEOTIDE SEQUENCE [LARGE SCALE GENOMIC DNA]</scope>
    <source>
        <tissue evidence="16">Leaves</tissue>
    </source>
</reference>
<dbReference type="Gene3D" id="1.25.40.10">
    <property type="entry name" value="Tetratricopeptide repeat domain"/>
    <property type="match status" value="4"/>
</dbReference>
<feature type="repeat" description="PPR" evidence="13">
    <location>
        <begin position="366"/>
        <end position="400"/>
    </location>
</feature>
<feature type="region of interest" description="Disordered" evidence="14">
    <location>
        <begin position="730"/>
        <end position="780"/>
    </location>
</feature>
<dbReference type="InterPro" id="IPR019787">
    <property type="entry name" value="Znf_PHD-finger"/>
</dbReference>
<feature type="compositionally biased region" description="Polar residues" evidence="14">
    <location>
        <begin position="754"/>
        <end position="764"/>
    </location>
</feature>
<evidence type="ECO:0000256" key="3">
    <source>
        <dbReference type="ARBA" id="ARBA00010445"/>
    </source>
</evidence>
<evidence type="ECO:0000256" key="12">
    <source>
        <dbReference type="PROSITE-ProRule" id="PRU00146"/>
    </source>
</evidence>
<sequence length="840" mass="94385">MAASFRSLTNTLHTPDRVPLVTSIAILLRNLNPQKSTPNNIDSAPLNQFSPHLDSKLVIQVVKEQTNPFHALFFFNWASNPSPNPNNYYHTHLCYVAITRVLLSHSLFCTAASLLQKSHKLSDFFIGMLIKAYGDRGDIRTAISWLDQAKKIENGNCLFSYNSILGVLVGKNRMKLAQAIFDQIVEDNVVQPDVSTCTTMIKGYCKLGMIENARKVFDEMVCQPNLVTYNTLINGLCKKGDMESARLILNQMMNTKHCSPDTVTCTTMIDGYCKIGKLEEAKKCLTEMGNRGCKPNVFTYNALINGLCLIGRVEDAELMITKMRLDGLKDNIATHTSILKGLCLAGKSEQAVKYLRDMIKSNIKPDVKSYGVIVNEYCKLGKSDVAITLLKEMQARGFRASVSSFNAVLRILAGNGELDRAVLLLKQMPHMGCSPNFLSYNTVICRLCMAKGRMQEVEELVNNMTRSGASIDANMYSCLIKGYCRDSNEEMAMRIASEMINKKYVLTLESFSVIVKMLYAKKKMIEAENIFQLCGRCAGVDMESYRRHILSLGLDKEGKKRREKSFGVEIDWVMDGGAGYNPRTVEEVFRDFKGRRAGMIKALTTDVEDFYQQCDPVSVTINAKLLIAEKENLCLYGFPSEQWEVNLPAEEVPPELPEPALGINFARDGMQEKDWLSLVAVHSDAWLLSVAFYFGARFGFDKADRKRLFNMINELPTIFEVVTGTAKKQTKEKSSVSNHSSNKSKSNSKVQRGVESQTKYTKAVQSKDEDEEALEEEDEEEHGETLCGACGENYATDEFWICCDICEKWFHGKCVKITPARAEHIKQYKCPSCSNKRARS</sequence>
<dbReference type="InterPro" id="IPR011990">
    <property type="entry name" value="TPR-like_helical_dom_sf"/>
</dbReference>